<feature type="region of interest" description="Disordered" evidence="8">
    <location>
        <begin position="48"/>
        <end position="149"/>
    </location>
</feature>
<feature type="domain" description="C2H2-type" evidence="9">
    <location>
        <begin position="25"/>
        <end position="54"/>
    </location>
</feature>
<dbReference type="GO" id="GO:0000785">
    <property type="term" value="C:chromatin"/>
    <property type="evidence" value="ECO:0007669"/>
    <property type="project" value="TreeGrafter"/>
</dbReference>
<dbReference type="InParanoid" id="A0A151GX77"/>
<dbReference type="STRING" id="98403.A0A151GX77"/>
<keyword evidence="11" id="KW-1185">Reference proteome</keyword>
<evidence type="ECO:0000256" key="1">
    <source>
        <dbReference type="ARBA" id="ARBA00004123"/>
    </source>
</evidence>
<comment type="caution">
    <text evidence="10">The sequence shown here is derived from an EMBL/GenBank/DDBJ whole genome shotgun (WGS) entry which is preliminary data.</text>
</comment>
<dbReference type="InterPro" id="IPR013087">
    <property type="entry name" value="Znf_C2H2_type"/>
</dbReference>
<dbReference type="InterPro" id="IPR051059">
    <property type="entry name" value="VerF-like"/>
</dbReference>
<keyword evidence="5" id="KW-0862">Zinc</keyword>
<dbReference type="PANTHER" id="PTHR40626:SF11">
    <property type="entry name" value="ZINC FINGER PROTEIN YPR022C"/>
    <property type="match status" value="1"/>
</dbReference>
<keyword evidence="3" id="KW-0677">Repeat</keyword>
<dbReference type="PANTHER" id="PTHR40626">
    <property type="entry name" value="MIP31509P"/>
    <property type="match status" value="1"/>
</dbReference>
<evidence type="ECO:0000256" key="3">
    <source>
        <dbReference type="ARBA" id="ARBA00022737"/>
    </source>
</evidence>
<name>A0A151GX77_DRECN</name>
<evidence type="ECO:0000256" key="6">
    <source>
        <dbReference type="ARBA" id="ARBA00023242"/>
    </source>
</evidence>
<evidence type="ECO:0000313" key="11">
    <source>
        <dbReference type="Proteomes" id="UP000076580"/>
    </source>
</evidence>
<keyword evidence="2" id="KW-0479">Metal-binding</keyword>
<feature type="compositionally biased region" description="Polar residues" evidence="8">
    <location>
        <begin position="70"/>
        <end position="80"/>
    </location>
</feature>
<protein>
    <submittedName>
        <fullName evidence="10">Zinc finger, C2H2 type domain containing protein</fullName>
    </submittedName>
</protein>
<organism evidence="10 11">
    <name type="scientific">Drechmeria coniospora</name>
    <name type="common">Nematophagous fungus</name>
    <name type="synonym">Meria coniospora</name>
    <dbReference type="NCBI Taxonomy" id="98403"/>
    <lineage>
        <taxon>Eukaryota</taxon>
        <taxon>Fungi</taxon>
        <taxon>Dikarya</taxon>
        <taxon>Ascomycota</taxon>
        <taxon>Pezizomycotina</taxon>
        <taxon>Sordariomycetes</taxon>
        <taxon>Hypocreomycetidae</taxon>
        <taxon>Hypocreales</taxon>
        <taxon>Ophiocordycipitaceae</taxon>
        <taxon>Drechmeria</taxon>
    </lineage>
</organism>
<feature type="compositionally biased region" description="Low complexity" evidence="8">
    <location>
        <begin position="124"/>
        <end position="136"/>
    </location>
</feature>
<accession>A0A151GX77</accession>
<comment type="subcellular location">
    <subcellularLocation>
        <location evidence="1">Nucleus</location>
    </subcellularLocation>
</comment>
<proteinExistence type="predicted"/>
<evidence type="ECO:0000256" key="7">
    <source>
        <dbReference type="PROSITE-ProRule" id="PRU00042"/>
    </source>
</evidence>
<evidence type="ECO:0000256" key="5">
    <source>
        <dbReference type="ARBA" id="ARBA00022833"/>
    </source>
</evidence>
<sequence>MDEPILLPRMKALTRQASDNPKDVFQCDVADCNQKFVRLDLLLRHKNRHRSSPSYTPRNKIPCFDASMTGAKTGTDSTSVSSRPRPSRRNDNPNDHYNRPLPSSGGPHDATGLPTLTPDINAATTTETSGSTTWTSPLDDQPASNAYLHRQGTYGGNAAALSEPSAMVDLANLTHPAAIQRGRSSFAAWLFDPQTTCNNVRMAPLRFLDTMLESNLKNKTHCDGESLSRLPPLDVAVCQSDAFGECVTESRRQELLHWFQRFRKKQPQYDILMPNLVRESGGYPSALSLDMVRDCLCEFWDNVSPRLPVVHQHTFSPNRCPILLLLVIVSLGAASQRSRDATGRLSEHGAFADVIIASVRWEIATSDDSVPPIGLWVAQALLFLEFYEKMYSSRKFHERGHIYHSSFLALLRRGSPMIGTAGSESPLVRSTCADDIPLDVGTWWARWADAESMRRVVFVAFMLDILHAATFGHAADMAVHEIRLPLPCDDNLWTANNADLVRQLDGNFRTCRPRQVSFLDELKSVLHGKEVKTHPFGCMIILSGLLSVGWHLGHKMAHLKWLDLQTPEAEPLGSWRIMLLKALDSCETTFDVTVSHTVTGPDAARQRPLSNGPILSASLLLHLAHVSLYADIVDCQIYAGAKRLLGRKVSSIDYADAVKRMSSWAKRASTRHAILHAFRLLHSVLVSPCPSICSSPNSTSMYSLRNETDPHRPWILYYAVLSIWAFVQAVGRPPGKGFPLHPSQMANSTYARMAAYLSSVAVLSELDEETAGLLHEGLPELLDVVEGILEEANTELLTEAHQRLAVCRDLLLGGGAGY</sequence>
<reference evidence="10 11" key="1">
    <citation type="journal article" date="2016" name="Sci. Rep.">
        <title>Insights into Adaptations to a Near-Obligate Nematode Endoparasitic Lifestyle from the Finished Genome of Drechmeria coniospora.</title>
        <authorList>
            <person name="Zhang L."/>
            <person name="Zhou Z."/>
            <person name="Guo Q."/>
            <person name="Fokkens L."/>
            <person name="Miskei M."/>
            <person name="Pocsi I."/>
            <person name="Zhang W."/>
            <person name="Chen M."/>
            <person name="Wang L."/>
            <person name="Sun Y."/>
            <person name="Donzelli B.G."/>
            <person name="Gibson D.M."/>
            <person name="Nelson D.R."/>
            <person name="Luo J.G."/>
            <person name="Rep M."/>
            <person name="Liu H."/>
            <person name="Yang S."/>
            <person name="Wang J."/>
            <person name="Krasnoff S.B."/>
            <person name="Xu Y."/>
            <person name="Molnar I."/>
            <person name="Lin M."/>
        </authorList>
    </citation>
    <scope>NUCLEOTIDE SEQUENCE [LARGE SCALE GENOMIC DNA]</scope>
    <source>
        <strain evidence="10 11">ARSEF 6962</strain>
    </source>
</reference>
<evidence type="ECO:0000256" key="8">
    <source>
        <dbReference type="SAM" id="MobiDB-lite"/>
    </source>
</evidence>
<evidence type="ECO:0000313" key="10">
    <source>
        <dbReference type="EMBL" id="KYK61680.1"/>
    </source>
</evidence>
<dbReference type="Pfam" id="PF04082">
    <property type="entry name" value="Fungal_trans"/>
    <property type="match status" value="1"/>
</dbReference>
<keyword evidence="4 7" id="KW-0863">Zinc-finger</keyword>
<dbReference type="GO" id="GO:0008270">
    <property type="term" value="F:zinc ion binding"/>
    <property type="evidence" value="ECO:0007669"/>
    <property type="project" value="UniProtKB-KW"/>
</dbReference>
<dbReference type="PROSITE" id="PS50157">
    <property type="entry name" value="ZINC_FINGER_C2H2_2"/>
    <property type="match status" value="1"/>
</dbReference>
<keyword evidence="6" id="KW-0539">Nucleus</keyword>
<dbReference type="EMBL" id="LAYC01000001">
    <property type="protein sequence ID" value="KYK61680.1"/>
    <property type="molecule type" value="Genomic_DNA"/>
</dbReference>
<dbReference type="GO" id="GO:0000978">
    <property type="term" value="F:RNA polymerase II cis-regulatory region sequence-specific DNA binding"/>
    <property type="evidence" value="ECO:0007669"/>
    <property type="project" value="InterPro"/>
</dbReference>
<evidence type="ECO:0000256" key="4">
    <source>
        <dbReference type="ARBA" id="ARBA00022771"/>
    </source>
</evidence>
<dbReference type="GO" id="GO:0000981">
    <property type="term" value="F:DNA-binding transcription factor activity, RNA polymerase II-specific"/>
    <property type="evidence" value="ECO:0007669"/>
    <property type="project" value="InterPro"/>
</dbReference>
<dbReference type="Proteomes" id="UP000076580">
    <property type="component" value="Chromosome 01"/>
</dbReference>
<dbReference type="PROSITE" id="PS00028">
    <property type="entry name" value="ZINC_FINGER_C2H2_1"/>
    <property type="match status" value="1"/>
</dbReference>
<dbReference type="AlphaFoldDB" id="A0A151GX77"/>
<dbReference type="GO" id="GO:0006351">
    <property type="term" value="P:DNA-templated transcription"/>
    <property type="evidence" value="ECO:0007669"/>
    <property type="project" value="InterPro"/>
</dbReference>
<dbReference type="CDD" id="cd12148">
    <property type="entry name" value="fungal_TF_MHR"/>
    <property type="match status" value="1"/>
</dbReference>
<evidence type="ECO:0000256" key="2">
    <source>
        <dbReference type="ARBA" id="ARBA00022723"/>
    </source>
</evidence>
<feature type="compositionally biased region" description="Basic and acidic residues" evidence="8">
    <location>
        <begin position="88"/>
        <end position="98"/>
    </location>
</feature>
<dbReference type="GeneID" id="63715466"/>
<dbReference type="RefSeq" id="XP_040661032.1">
    <property type="nucleotide sequence ID" value="XM_040800149.1"/>
</dbReference>
<gene>
    <name evidence="10" type="ORF">DCS_02823</name>
</gene>
<dbReference type="InterPro" id="IPR007219">
    <property type="entry name" value="XnlR_reg_dom"/>
</dbReference>
<evidence type="ECO:0000259" key="9">
    <source>
        <dbReference type="PROSITE" id="PS50157"/>
    </source>
</evidence>
<dbReference type="GO" id="GO:0005634">
    <property type="term" value="C:nucleus"/>
    <property type="evidence" value="ECO:0007669"/>
    <property type="project" value="UniProtKB-SubCell"/>
</dbReference>